<name>A0ABS5UB12_9BACT</name>
<keyword evidence="4" id="KW-0560">Oxidoreductase</keyword>
<evidence type="ECO:0000256" key="4">
    <source>
        <dbReference type="ARBA" id="ARBA00023002"/>
    </source>
</evidence>
<dbReference type="PANTHER" id="PTHR10543:SF89">
    <property type="entry name" value="CAROTENOID 9,10(9',10')-CLEAVAGE DIOXYGENASE 1"/>
    <property type="match status" value="1"/>
</dbReference>
<keyword evidence="8" id="KW-1185">Reference proteome</keyword>
<organism evidence="7 8">
    <name type="scientific">Pelotalea chapellei</name>
    <dbReference type="NCBI Taxonomy" id="44671"/>
    <lineage>
        <taxon>Bacteria</taxon>
        <taxon>Pseudomonadati</taxon>
        <taxon>Thermodesulfobacteriota</taxon>
        <taxon>Desulfuromonadia</taxon>
        <taxon>Geobacterales</taxon>
        <taxon>Geobacteraceae</taxon>
        <taxon>Pelotalea</taxon>
    </lineage>
</organism>
<evidence type="ECO:0000256" key="6">
    <source>
        <dbReference type="ARBA" id="ARBA00023014"/>
    </source>
</evidence>
<evidence type="ECO:0000313" key="7">
    <source>
        <dbReference type="EMBL" id="MBT1072889.1"/>
    </source>
</evidence>
<accession>A0ABS5UB12</accession>
<comment type="caution">
    <text evidence="7">The sequence shown here is derived from an EMBL/GenBank/DDBJ whole genome shotgun (WGS) entry which is preliminary data.</text>
</comment>
<dbReference type="Proteomes" id="UP000784128">
    <property type="component" value="Unassembled WGS sequence"/>
</dbReference>
<evidence type="ECO:0000256" key="3">
    <source>
        <dbReference type="ARBA" id="ARBA00022723"/>
    </source>
</evidence>
<gene>
    <name evidence="7" type="ORF">KJB30_13920</name>
</gene>
<dbReference type="RefSeq" id="WP_214300359.1">
    <property type="nucleotide sequence ID" value="NZ_JAHDYS010000014.1"/>
</dbReference>
<dbReference type="InterPro" id="IPR006311">
    <property type="entry name" value="TAT_signal"/>
</dbReference>
<dbReference type="Pfam" id="PF03055">
    <property type="entry name" value="RPE65"/>
    <property type="match status" value="1"/>
</dbReference>
<comment type="similarity">
    <text evidence="2">Belongs to the carotenoid oxygenase family.</text>
</comment>
<evidence type="ECO:0000256" key="1">
    <source>
        <dbReference type="ARBA" id="ARBA00001954"/>
    </source>
</evidence>
<keyword evidence="6" id="KW-0411">Iron-sulfur</keyword>
<reference evidence="7 8" key="1">
    <citation type="submission" date="2021-05" db="EMBL/GenBank/DDBJ databases">
        <title>The draft genome of Geobacter chapellei DSM 13688.</title>
        <authorList>
            <person name="Xu Z."/>
            <person name="Masuda Y."/>
            <person name="Itoh H."/>
            <person name="Senoo K."/>
        </authorList>
    </citation>
    <scope>NUCLEOTIDE SEQUENCE [LARGE SCALE GENOMIC DNA]</scope>
    <source>
        <strain evidence="7 8">DSM 13688</strain>
    </source>
</reference>
<keyword evidence="3" id="KW-0479">Metal-binding</keyword>
<keyword evidence="5" id="KW-0408">Iron</keyword>
<evidence type="ECO:0000256" key="5">
    <source>
        <dbReference type="ARBA" id="ARBA00023004"/>
    </source>
</evidence>
<protein>
    <submittedName>
        <fullName evidence="7">Carotenoid oxygenase family protein</fullName>
    </submittedName>
</protein>
<dbReference type="InterPro" id="IPR004294">
    <property type="entry name" value="Carotenoid_Oase"/>
</dbReference>
<dbReference type="EMBL" id="JAHDYS010000014">
    <property type="protein sequence ID" value="MBT1072889.1"/>
    <property type="molecule type" value="Genomic_DNA"/>
</dbReference>
<proteinExistence type="inferred from homology"/>
<comment type="cofactor">
    <cofactor evidence="1">
        <name>Fe(2+)</name>
        <dbReference type="ChEBI" id="CHEBI:29033"/>
    </cofactor>
</comment>
<sequence length="515" mass="58573">MLSRRQLLLMTGEVSLALACAGCASSPPLRKDVFADFGDSQRPYLGMATSLHEEHSYEARVVGDIPAAVRGTLYRNGPGLFDRGGLRKRNLLDGDGMVQAFRFHDNGVHYQNRFVATEKFTDEERAGKFLYPSWSTQAPGGIWNNFPGGSDLKPQAGITVFPWHGRLYAFDECSYPYELDPDTLETNGLSYLGLPKDLTIYAAHAKFDPLTGEWLHFGIAYGPKPKLHVTVFNADGRLRTHRTIPMPRNIYMHDWSVSGRYLIFTLHPVDIAFWGFLLGQRSLAESLRWKPEQGNLIMVLERDGTQPPVMLQSQACYMWHSFNAHERGGLIEVDFIGYDNPDHFVGSDPVVTAVMTGRGGNHGHPGKVRRYLIDPARRTLREEVVCNDNFEWPRVNERHRGYPYRFGYMVRTRPEEFFWTYVCRIDMSTGRIESYDFGAGSYCSEPVFVPLPGYDYRPGDPIEPGYLMTEVYDSSTLKSYLALFRADRITEGPVAEIHLKHHVPFSYHGWWCAAS</sequence>
<dbReference type="PROSITE" id="PS51318">
    <property type="entry name" value="TAT"/>
    <property type="match status" value="1"/>
</dbReference>
<dbReference type="PANTHER" id="PTHR10543">
    <property type="entry name" value="BETA-CAROTENE DIOXYGENASE"/>
    <property type="match status" value="1"/>
</dbReference>
<evidence type="ECO:0000256" key="2">
    <source>
        <dbReference type="ARBA" id="ARBA00006787"/>
    </source>
</evidence>
<evidence type="ECO:0000313" key="8">
    <source>
        <dbReference type="Proteomes" id="UP000784128"/>
    </source>
</evidence>